<dbReference type="UniPathway" id="UPA00115">
    <property type="reaction ID" value="UER00411"/>
</dbReference>
<dbReference type="EMBL" id="JPQZ01000006">
    <property type="protein sequence ID" value="KKO76162.1"/>
    <property type="molecule type" value="Genomic_DNA"/>
</dbReference>
<dbReference type="InterPro" id="IPR013785">
    <property type="entry name" value="Aldolase_TIM"/>
</dbReference>
<dbReference type="RefSeq" id="XP_024331904.1">
    <property type="nucleotide sequence ID" value="XM_024476123.1"/>
</dbReference>
<dbReference type="PROSITE" id="PS01086">
    <property type="entry name" value="RIBUL_P_3_EPIMER_2"/>
    <property type="match status" value="1"/>
</dbReference>
<protein>
    <recommendedName>
        <fullName evidence="2">Ribulose-phosphate 3-epimerase</fullName>
    </recommendedName>
    <alternativeName>
        <fullName evidence="7">Pentose-5-phosphate 3-epimerase</fullName>
    </alternativeName>
    <alternativeName>
        <fullName evidence="6">RPE</fullName>
    </alternativeName>
</protein>
<dbReference type="Proteomes" id="UP000034350">
    <property type="component" value="Unassembled WGS sequence"/>
</dbReference>
<sequence length="210" mass="23986">MISVSILDSNLLNIEKSLTELKNNNINHLHLDILDTSLVPNISFGPNIINQILKYDFIFDVHLMVKDPITILQLLDLEKIDIVFIHYEINNMLHVVEFLVKNNKKIGLTISPNISVKTIFSLPERILQNVNTILIMTVHPGFGNQKFINECAEKIKMIDKKRYSVAVDGGISINTIRNVKGYDKIVIGSAYFKAENKKVFLNEIEEILKK</sequence>
<dbReference type="Gene3D" id="3.20.20.70">
    <property type="entry name" value="Aldolase class I"/>
    <property type="match status" value="1"/>
</dbReference>
<dbReference type="GO" id="GO:0006098">
    <property type="term" value="P:pentose-phosphate shunt"/>
    <property type="evidence" value="ECO:0007669"/>
    <property type="project" value="UniProtKB-UniPathway"/>
</dbReference>
<dbReference type="GeneID" id="36321073"/>
<keyword evidence="9" id="KW-1185">Reference proteome</keyword>
<dbReference type="VEuPathDB" id="MicrosporidiaDB:G9O61_00g017930"/>
<keyword evidence="3" id="KW-0479">Metal-binding</keyword>
<dbReference type="SUPFAM" id="SSF51366">
    <property type="entry name" value="Ribulose-phoshate binding barrel"/>
    <property type="match status" value="1"/>
</dbReference>
<gene>
    <name evidence="8" type="ORF">AAJ76_600077747</name>
</gene>
<comment type="caution">
    <text evidence="8">The sequence shown here is derived from an EMBL/GenBank/DDBJ whole genome shotgun (WGS) entry which is preliminary data.</text>
</comment>
<dbReference type="VEuPathDB" id="MicrosporidiaDB:AAJ76_600077747"/>
<evidence type="ECO:0000256" key="1">
    <source>
        <dbReference type="ARBA" id="ARBA00005016"/>
    </source>
</evidence>
<evidence type="ECO:0000256" key="2">
    <source>
        <dbReference type="ARBA" id="ARBA00013920"/>
    </source>
</evidence>
<proteinExistence type="predicted"/>
<dbReference type="VEuPathDB" id="MicrosporidiaDB:NCER_100333"/>
<name>A0A0F9YUM6_9MICR</name>
<evidence type="ECO:0000313" key="9">
    <source>
        <dbReference type="Proteomes" id="UP000034350"/>
    </source>
</evidence>
<dbReference type="GO" id="GO:0046872">
    <property type="term" value="F:metal ion binding"/>
    <property type="evidence" value="ECO:0007669"/>
    <property type="project" value="UniProtKB-KW"/>
</dbReference>
<reference evidence="8 9" key="1">
    <citation type="journal article" date="2015" name="Environ. Microbiol.">
        <title>Genome analyses suggest the presence of polyploidy and recent human-driven expansions in eight global populations of the honeybee pathogen Nosema ceranae.</title>
        <authorList>
            <person name="Pelin A."/>
            <person name="Selman M."/>
            <person name="Aris-Brosou S."/>
            <person name="Farinelli L."/>
            <person name="Corradi N."/>
        </authorList>
    </citation>
    <scope>NUCLEOTIDE SEQUENCE [LARGE SCALE GENOMIC DNA]</scope>
    <source>
        <strain evidence="8 9">PA08 1199</strain>
    </source>
</reference>
<evidence type="ECO:0000256" key="4">
    <source>
        <dbReference type="ARBA" id="ARBA00023235"/>
    </source>
</evidence>
<keyword evidence="5" id="KW-0170">Cobalt</keyword>
<dbReference type="AlphaFoldDB" id="A0A0F9YUM6"/>
<dbReference type="InterPro" id="IPR011060">
    <property type="entry name" value="RibuloseP-bd_barrel"/>
</dbReference>
<dbReference type="InterPro" id="IPR000056">
    <property type="entry name" value="Ribul_P_3_epim-like"/>
</dbReference>
<comment type="pathway">
    <text evidence="1">Carbohydrate degradation; pentose phosphate pathway; D-xylulose 5-phosphate from D-ribulose 5-phosphate (non-oxidative stage): step 1/1.</text>
</comment>
<evidence type="ECO:0000256" key="7">
    <source>
        <dbReference type="ARBA" id="ARBA00030599"/>
    </source>
</evidence>
<evidence type="ECO:0000313" key="8">
    <source>
        <dbReference type="EMBL" id="KKO76162.1"/>
    </source>
</evidence>
<evidence type="ECO:0000256" key="3">
    <source>
        <dbReference type="ARBA" id="ARBA00022723"/>
    </source>
</evidence>
<accession>A0A0F9YUM6</accession>
<dbReference type="GO" id="GO:0016857">
    <property type="term" value="F:racemase and epimerase activity, acting on carbohydrates and derivatives"/>
    <property type="evidence" value="ECO:0007669"/>
    <property type="project" value="InterPro"/>
</dbReference>
<dbReference type="Pfam" id="PF00834">
    <property type="entry name" value="Ribul_P_3_epim"/>
    <property type="match status" value="1"/>
</dbReference>
<evidence type="ECO:0000256" key="6">
    <source>
        <dbReference type="ARBA" id="ARBA00029933"/>
    </source>
</evidence>
<dbReference type="OrthoDB" id="1927044at2759"/>
<keyword evidence="4" id="KW-0413">Isomerase</keyword>
<evidence type="ECO:0000256" key="5">
    <source>
        <dbReference type="ARBA" id="ARBA00023285"/>
    </source>
</evidence>
<organism evidence="8 9">
    <name type="scientific">Vairimorpha ceranae</name>
    <dbReference type="NCBI Taxonomy" id="40302"/>
    <lineage>
        <taxon>Eukaryota</taxon>
        <taxon>Fungi</taxon>
        <taxon>Fungi incertae sedis</taxon>
        <taxon>Microsporidia</taxon>
        <taxon>Nosematidae</taxon>
        <taxon>Vairimorpha</taxon>
    </lineage>
</organism>
<dbReference type="GO" id="GO:0005975">
    <property type="term" value="P:carbohydrate metabolic process"/>
    <property type="evidence" value="ECO:0007669"/>
    <property type="project" value="InterPro"/>
</dbReference>
<dbReference type="PANTHER" id="PTHR11749">
    <property type="entry name" value="RIBULOSE-5-PHOSPHATE-3-EPIMERASE"/>
    <property type="match status" value="1"/>
</dbReference>